<dbReference type="PROSITE" id="PS50005">
    <property type="entry name" value="TPR"/>
    <property type="match status" value="1"/>
</dbReference>
<keyword evidence="1" id="KW-0802">TPR repeat</keyword>
<feature type="chain" id="PRO_5035812862" description="Tetratricopeptide repeat protein" evidence="2">
    <location>
        <begin position="18"/>
        <end position="279"/>
    </location>
</feature>
<dbReference type="InterPro" id="IPR019734">
    <property type="entry name" value="TPR_rpt"/>
</dbReference>
<dbReference type="RefSeq" id="WP_244675213.1">
    <property type="nucleotide sequence ID" value="NZ_CP095046.1"/>
</dbReference>
<feature type="signal peptide" evidence="2">
    <location>
        <begin position="1"/>
        <end position="17"/>
    </location>
</feature>
<dbReference type="SUPFAM" id="SSF48452">
    <property type="entry name" value="TPR-like"/>
    <property type="match status" value="1"/>
</dbReference>
<dbReference type="AlphaFoldDB" id="A0A8T9Q5W3"/>
<dbReference type="Gene3D" id="1.25.40.10">
    <property type="entry name" value="Tetratricopeptide repeat domain"/>
    <property type="match status" value="1"/>
</dbReference>
<evidence type="ECO:0000256" key="2">
    <source>
        <dbReference type="SAM" id="SignalP"/>
    </source>
</evidence>
<keyword evidence="4" id="KW-1185">Reference proteome</keyword>
<accession>A0A8T9Q5W3</accession>
<evidence type="ECO:0008006" key="5">
    <source>
        <dbReference type="Google" id="ProtNLM"/>
    </source>
</evidence>
<sequence>MKFLLAALLLLSTSLHAQSDLKFEHGLPDSEDKWVAFPADKDGNYNYGFVYIDAQAGPTLNHEGKFKISSQGTFIPEKAKNAMVKIRLQASPAKVAFIPAAKLAELRQPATPEWLSVYKSDTTSAKHFYQWGFFYNGWGASDKALTFLSKAQALDPNYQGLDLEMGYAYNALEQYDKAISALTRALTTSSDQCYLYKELSFAEMHAGQLDKAAQTCKKGLAACSDNAIKSEIAYNLAFQFFERQDKANYKYWSGEARKWATKGDQISQALHQLDEISRK</sequence>
<dbReference type="SMART" id="SM00028">
    <property type="entry name" value="TPR"/>
    <property type="match status" value="3"/>
</dbReference>
<organism evidence="3 4">
    <name type="scientific">Hymenobacter cellulosilyticus</name>
    <dbReference type="NCBI Taxonomy" id="2932248"/>
    <lineage>
        <taxon>Bacteria</taxon>
        <taxon>Pseudomonadati</taxon>
        <taxon>Bacteroidota</taxon>
        <taxon>Cytophagia</taxon>
        <taxon>Cytophagales</taxon>
        <taxon>Hymenobacteraceae</taxon>
        <taxon>Hymenobacter</taxon>
    </lineage>
</organism>
<proteinExistence type="predicted"/>
<protein>
    <recommendedName>
        <fullName evidence="5">Tetratricopeptide repeat protein</fullName>
    </recommendedName>
</protein>
<name>A0A8T9Q5W3_9BACT</name>
<reference evidence="3" key="1">
    <citation type="submission" date="2022-04" db="EMBL/GenBank/DDBJ databases">
        <title>Hymenobacter sp. isolated from the air.</title>
        <authorList>
            <person name="Won M."/>
            <person name="Lee C.-M."/>
            <person name="Woen H.-Y."/>
            <person name="Kwon S.-W."/>
        </authorList>
    </citation>
    <scope>NUCLEOTIDE SEQUENCE</scope>
    <source>
        <strain evidence="3">5116S-3</strain>
    </source>
</reference>
<dbReference type="InterPro" id="IPR011990">
    <property type="entry name" value="TPR-like_helical_dom_sf"/>
</dbReference>
<dbReference type="Proteomes" id="UP000831796">
    <property type="component" value="Chromosome"/>
</dbReference>
<dbReference type="EMBL" id="CP095046">
    <property type="protein sequence ID" value="UOQ71811.1"/>
    <property type="molecule type" value="Genomic_DNA"/>
</dbReference>
<keyword evidence="2" id="KW-0732">Signal</keyword>
<dbReference type="KEGG" id="hcu:MUN79_24945"/>
<evidence type="ECO:0000313" key="4">
    <source>
        <dbReference type="Proteomes" id="UP000831796"/>
    </source>
</evidence>
<dbReference type="Pfam" id="PF13181">
    <property type="entry name" value="TPR_8"/>
    <property type="match status" value="1"/>
</dbReference>
<evidence type="ECO:0000256" key="1">
    <source>
        <dbReference type="PROSITE-ProRule" id="PRU00339"/>
    </source>
</evidence>
<gene>
    <name evidence="3" type="ORF">MUN79_24945</name>
</gene>
<evidence type="ECO:0000313" key="3">
    <source>
        <dbReference type="EMBL" id="UOQ71811.1"/>
    </source>
</evidence>
<feature type="repeat" description="TPR" evidence="1">
    <location>
        <begin position="159"/>
        <end position="192"/>
    </location>
</feature>